<evidence type="ECO:0000313" key="3">
    <source>
        <dbReference type="Proteomes" id="UP001194273"/>
    </source>
</evidence>
<name>A0ABR9QTV2_9ACTN</name>
<gene>
    <name evidence="2" type="ORF">INF26_06595</name>
</gene>
<organism evidence="2 3">
    <name type="scientific">Thermophilibacter gallinarum</name>
    <dbReference type="NCBI Taxonomy" id="2779357"/>
    <lineage>
        <taxon>Bacteria</taxon>
        <taxon>Bacillati</taxon>
        <taxon>Actinomycetota</taxon>
        <taxon>Coriobacteriia</taxon>
        <taxon>Coriobacteriales</taxon>
        <taxon>Atopobiaceae</taxon>
        <taxon>Thermophilibacter</taxon>
    </lineage>
</organism>
<feature type="compositionally biased region" description="Low complexity" evidence="1">
    <location>
        <begin position="277"/>
        <end position="306"/>
    </location>
</feature>
<evidence type="ECO:0000313" key="2">
    <source>
        <dbReference type="EMBL" id="MBE5024516.1"/>
    </source>
</evidence>
<reference evidence="2 3" key="1">
    <citation type="submission" date="2020-10" db="EMBL/GenBank/DDBJ databases">
        <title>ChiBAC.</title>
        <authorList>
            <person name="Zenner C."/>
            <person name="Hitch T.C.A."/>
            <person name="Clavel T."/>
        </authorList>
    </citation>
    <scope>NUCLEOTIDE SEQUENCE [LARGE SCALE GENOMIC DNA]</scope>
    <source>
        <strain evidence="2 3">DSM 107455</strain>
    </source>
</reference>
<feature type="compositionally biased region" description="Basic and acidic residues" evidence="1">
    <location>
        <begin position="254"/>
        <end position="274"/>
    </location>
</feature>
<feature type="compositionally biased region" description="Basic and acidic residues" evidence="1">
    <location>
        <begin position="328"/>
        <end position="337"/>
    </location>
</feature>
<dbReference type="Proteomes" id="UP001194273">
    <property type="component" value="Unassembled WGS sequence"/>
</dbReference>
<keyword evidence="3" id="KW-1185">Reference proteome</keyword>
<evidence type="ECO:0008006" key="4">
    <source>
        <dbReference type="Google" id="ProtNLM"/>
    </source>
</evidence>
<accession>A0ABR9QTV2</accession>
<proteinExistence type="predicted"/>
<sequence>MLRVSSLTGRRVLLHKKTTTAKDGTVTDKYTKFGRVRAALFTPDGKHVAGFVIKRPDVAGMIKRADAFLAWDSLRVLDEKTVLVTRADDGLDDAALRRLDLDWDRCIMWSGMDAKTTAGKALGYVSDAEYDERTGAVTRFFTADGGMARALIGSFVITPDMVRGYRDGFMIVEPGEKSVELDGGLAGAAGEGYARAKAGASKVGKKVGAAAGEAVDKGSFALGRALGKAKRAIADATEPEDQPPAVPQVPAADVRVEKPVQRIAEKGVDPKDAPRQAAPKTYAPATKKAAAPKSAPKPAAKKPASTGDKVARAAGKQLGSLGKMFGSFKDEFDKASK</sequence>
<protein>
    <recommendedName>
        <fullName evidence="4">PRC-barrel domain protein</fullName>
    </recommendedName>
</protein>
<dbReference type="RefSeq" id="WP_193530050.1">
    <property type="nucleotide sequence ID" value="NZ_JADCJZ010000002.1"/>
</dbReference>
<comment type="caution">
    <text evidence="2">The sequence shown here is derived from an EMBL/GenBank/DDBJ whole genome shotgun (WGS) entry which is preliminary data.</text>
</comment>
<evidence type="ECO:0000256" key="1">
    <source>
        <dbReference type="SAM" id="MobiDB-lite"/>
    </source>
</evidence>
<feature type="region of interest" description="Disordered" evidence="1">
    <location>
        <begin position="234"/>
        <end position="337"/>
    </location>
</feature>
<dbReference type="EMBL" id="JADCJZ010000002">
    <property type="protein sequence ID" value="MBE5024516.1"/>
    <property type="molecule type" value="Genomic_DNA"/>
</dbReference>